<sequence>MRDVFAQRDKQRRSIRKELNALYREFMEASSANDLKSMISLDKSIRSLKGTLLRIDPVEEPELCNRLPKNEQRSRLGNVI</sequence>
<evidence type="ECO:0000313" key="2">
    <source>
        <dbReference type="Proteomes" id="UP000266552"/>
    </source>
</evidence>
<dbReference type="EMBL" id="CP032412">
    <property type="protein sequence ID" value="AYB47678.1"/>
    <property type="molecule type" value="Genomic_DNA"/>
</dbReference>
<dbReference type="AlphaFoldDB" id="A0A385TXF0"/>
<organism evidence="1 2">
    <name type="scientific">Paenibacillus lautus</name>
    <name type="common">Bacillus lautus</name>
    <dbReference type="NCBI Taxonomy" id="1401"/>
    <lineage>
        <taxon>Bacteria</taxon>
        <taxon>Bacillati</taxon>
        <taxon>Bacillota</taxon>
        <taxon>Bacilli</taxon>
        <taxon>Bacillales</taxon>
        <taxon>Paenibacillaceae</taxon>
        <taxon>Paenibacillus</taxon>
    </lineage>
</organism>
<protein>
    <submittedName>
        <fullName evidence="1">Uncharacterized protein</fullName>
    </submittedName>
</protein>
<dbReference type="Proteomes" id="UP000266552">
    <property type="component" value="Chromosome"/>
</dbReference>
<proteinExistence type="predicted"/>
<name>A0A385TXF0_PAELA</name>
<evidence type="ECO:0000313" key="1">
    <source>
        <dbReference type="EMBL" id="AYB47678.1"/>
    </source>
</evidence>
<gene>
    <name evidence="1" type="ORF">D5F53_32155</name>
</gene>
<reference evidence="1 2" key="1">
    <citation type="submission" date="2018-09" db="EMBL/GenBank/DDBJ databases">
        <title>Genome Sequence of Paenibacillus lautus Strain E7593-69, Azo Dye-Degrading Bacteria, Isolated from Commercial Tattoo Inks.</title>
        <authorList>
            <person name="Nho S.W."/>
            <person name="Kim S.-J."/>
            <person name="Kweon O."/>
            <person name="Cerniglia C.E."/>
        </authorList>
    </citation>
    <scope>NUCLEOTIDE SEQUENCE [LARGE SCALE GENOMIC DNA]</scope>
    <source>
        <strain evidence="1 2">E7593-69</strain>
    </source>
</reference>
<dbReference type="KEGG" id="plw:D5F53_32155"/>
<accession>A0A385TXF0</accession>
<dbReference type="RefSeq" id="WP_119851075.1">
    <property type="nucleotide sequence ID" value="NZ_CP032412.1"/>
</dbReference>
<keyword evidence="2" id="KW-1185">Reference proteome</keyword>